<feature type="domain" description="EamA" evidence="2">
    <location>
        <begin position="155"/>
        <end position="278"/>
    </location>
</feature>
<dbReference type="Gene3D" id="1.10.3730.20">
    <property type="match status" value="1"/>
</dbReference>
<dbReference type="PANTHER" id="PTHR22911:SF135">
    <property type="entry name" value="BLR4310 PROTEIN"/>
    <property type="match status" value="1"/>
</dbReference>
<dbReference type="PANTHER" id="PTHR22911">
    <property type="entry name" value="ACYL-MALONYL CONDENSING ENZYME-RELATED"/>
    <property type="match status" value="1"/>
</dbReference>
<protein>
    <submittedName>
        <fullName evidence="3">DMT family transporter</fullName>
    </submittedName>
</protein>
<keyword evidence="4" id="KW-1185">Reference proteome</keyword>
<comment type="caution">
    <text evidence="3">The sequence shown here is derived from an EMBL/GenBank/DDBJ whole genome shotgun (WGS) entry which is preliminary data.</text>
</comment>
<gene>
    <name evidence="3" type="ORF">NK718_16065</name>
</gene>
<evidence type="ECO:0000313" key="4">
    <source>
        <dbReference type="Proteomes" id="UP001205890"/>
    </source>
</evidence>
<dbReference type="RefSeq" id="WP_254744328.1">
    <property type="nucleotide sequence ID" value="NZ_JANCLU010000017.1"/>
</dbReference>
<keyword evidence="1" id="KW-0812">Transmembrane</keyword>
<evidence type="ECO:0000259" key="2">
    <source>
        <dbReference type="Pfam" id="PF00892"/>
    </source>
</evidence>
<accession>A0ABT1LGN7</accession>
<feature type="domain" description="EamA" evidence="2">
    <location>
        <begin position="11"/>
        <end position="143"/>
    </location>
</feature>
<dbReference type="Proteomes" id="UP001205890">
    <property type="component" value="Unassembled WGS sequence"/>
</dbReference>
<dbReference type="EMBL" id="JANCLU010000017">
    <property type="protein sequence ID" value="MCP8940043.1"/>
    <property type="molecule type" value="Genomic_DNA"/>
</dbReference>
<dbReference type="SUPFAM" id="SSF103481">
    <property type="entry name" value="Multidrug resistance efflux transporter EmrE"/>
    <property type="match status" value="2"/>
</dbReference>
<keyword evidence="1" id="KW-1133">Transmembrane helix</keyword>
<feature type="transmembrane region" description="Helical" evidence="1">
    <location>
        <begin position="101"/>
        <end position="121"/>
    </location>
</feature>
<organism evidence="3 4">
    <name type="scientific">Alsobacter ponti</name>
    <dbReference type="NCBI Taxonomy" id="2962936"/>
    <lineage>
        <taxon>Bacteria</taxon>
        <taxon>Pseudomonadati</taxon>
        <taxon>Pseudomonadota</taxon>
        <taxon>Alphaproteobacteria</taxon>
        <taxon>Hyphomicrobiales</taxon>
        <taxon>Alsobacteraceae</taxon>
        <taxon>Alsobacter</taxon>
    </lineage>
</organism>
<evidence type="ECO:0000256" key="1">
    <source>
        <dbReference type="SAM" id="Phobius"/>
    </source>
</evidence>
<name>A0ABT1LGN7_9HYPH</name>
<reference evidence="3 4" key="1">
    <citation type="submission" date="2022-07" db="EMBL/GenBank/DDBJ databases">
        <authorList>
            <person name="Li W.-J."/>
            <person name="Deng Q.-Q."/>
        </authorList>
    </citation>
    <scope>NUCLEOTIDE SEQUENCE [LARGE SCALE GENOMIC DNA]</scope>
    <source>
        <strain evidence="3 4">SYSU M60028</strain>
    </source>
</reference>
<sequence length="308" mass="32618">MSTETTPDNRRGIVAMLAAMAFFVANDAMTKLARETLGAGQVMAVRGVFALAITLALVAWMGEAGRLRLVLRPRVLGRATSELAVATLYIIALGFMPLADLIAVMQSTPLLIAVYLAFTGLEPMGWRRWLSILVGFAGVLLVVRPGGSSFDIYTVAAFGSAVLVGVRDLATRRFGSDIPTVLILFSSVVLVMAGGVAMASYEGWRPLSPSVAGVLAGAAFFVVLGNYAMITAFRNVEVAVVSPFRYSVIVWGALAGYLVFGEVPDLFAALGACLIVAAGVYTVHRERLRARAISASAATVTPETRRPQ</sequence>
<feature type="transmembrane region" description="Helical" evidence="1">
    <location>
        <begin position="207"/>
        <end position="228"/>
    </location>
</feature>
<dbReference type="InterPro" id="IPR037185">
    <property type="entry name" value="EmrE-like"/>
</dbReference>
<dbReference type="Pfam" id="PF00892">
    <property type="entry name" value="EamA"/>
    <property type="match status" value="2"/>
</dbReference>
<feature type="transmembrane region" description="Helical" evidence="1">
    <location>
        <begin position="152"/>
        <end position="170"/>
    </location>
</feature>
<feature type="transmembrane region" description="Helical" evidence="1">
    <location>
        <begin position="42"/>
        <end position="63"/>
    </location>
</feature>
<feature type="transmembrane region" description="Helical" evidence="1">
    <location>
        <begin position="182"/>
        <end position="201"/>
    </location>
</feature>
<feature type="transmembrane region" description="Helical" evidence="1">
    <location>
        <begin position="12"/>
        <end position="30"/>
    </location>
</feature>
<keyword evidence="1" id="KW-0472">Membrane</keyword>
<proteinExistence type="predicted"/>
<evidence type="ECO:0000313" key="3">
    <source>
        <dbReference type="EMBL" id="MCP8940043.1"/>
    </source>
</evidence>
<feature type="transmembrane region" description="Helical" evidence="1">
    <location>
        <begin position="266"/>
        <end position="283"/>
    </location>
</feature>
<dbReference type="InterPro" id="IPR000620">
    <property type="entry name" value="EamA_dom"/>
</dbReference>
<feature type="transmembrane region" description="Helical" evidence="1">
    <location>
        <begin position="75"/>
        <end position="95"/>
    </location>
</feature>
<feature type="transmembrane region" description="Helical" evidence="1">
    <location>
        <begin position="128"/>
        <end position="146"/>
    </location>
</feature>
<feature type="transmembrane region" description="Helical" evidence="1">
    <location>
        <begin position="240"/>
        <end position="260"/>
    </location>
</feature>